<name>A0A5P1FRB9_ASPOF</name>
<dbReference type="InterPro" id="IPR039361">
    <property type="entry name" value="Cyclin"/>
</dbReference>
<dbReference type="CDD" id="cd00043">
    <property type="entry name" value="CYCLIN_SF"/>
    <property type="match status" value="1"/>
</dbReference>
<dbReference type="Proteomes" id="UP000243459">
    <property type="component" value="Chromosome 1"/>
</dbReference>
<keyword evidence="5" id="KW-1185">Reference proteome</keyword>
<dbReference type="Gene3D" id="1.10.472.10">
    <property type="entry name" value="Cyclin-like"/>
    <property type="match status" value="2"/>
</dbReference>
<keyword evidence="2" id="KW-0131">Cell cycle</keyword>
<gene>
    <name evidence="4" type="ORF">A4U43_C01F4150</name>
</gene>
<dbReference type="SUPFAM" id="SSF47954">
    <property type="entry name" value="Cyclin-like"/>
    <property type="match status" value="2"/>
</dbReference>
<dbReference type="EMBL" id="CM007381">
    <property type="protein sequence ID" value="ONK79220.1"/>
    <property type="molecule type" value="Genomic_DNA"/>
</dbReference>
<evidence type="ECO:0000313" key="5">
    <source>
        <dbReference type="Proteomes" id="UP000243459"/>
    </source>
</evidence>
<dbReference type="Gramene" id="ONK79220">
    <property type="protein sequence ID" value="ONK79220"/>
    <property type="gene ID" value="A4U43_C01F4150"/>
</dbReference>
<keyword evidence="1" id="KW-0132">Cell division</keyword>
<dbReference type="Pfam" id="PF00134">
    <property type="entry name" value="Cyclin_N"/>
    <property type="match status" value="1"/>
</dbReference>
<evidence type="ECO:0000256" key="2">
    <source>
        <dbReference type="ARBA" id="ARBA00023306"/>
    </source>
</evidence>
<dbReference type="AlphaFoldDB" id="A0A5P1FRB9"/>
<dbReference type="InterPro" id="IPR006671">
    <property type="entry name" value="Cyclin_N"/>
</dbReference>
<dbReference type="InterPro" id="IPR036915">
    <property type="entry name" value="Cyclin-like_sf"/>
</dbReference>
<protein>
    <recommendedName>
        <fullName evidence="3">Cyclin N-terminal domain-containing protein</fullName>
    </recommendedName>
</protein>
<feature type="domain" description="Cyclin N-terminal" evidence="3">
    <location>
        <begin position="32"/>
        <end position="136"/>
    </location>
</feature>
<evidence type="ECO:0000313" key="4">
    <source>
        <dbReference type="EMBL" id="ONK79220.1"/>
    </source>
</evidence>
<dbReference type="CDD" id="cd20544">
    <property type="entry name" value="CYCLIN_AtCycD-like_rpt2"/>
    <property type="match status" value="1"/>
</dbReference>
<reference evidence="5" key="1">
    <citation type="journal article" date="2017" name="Nat. Commun.">
        <title>The asparagus genome sheds light on the origin and evolution of a young Y chromosome.</title>
        <authorList>
            <person name="Harkess A."/>
            <person name="Zhou J."/>
            <person name="Xu C."/>
            <person name="Bowers J.E."/>
            <person name="Van der Hulst R."/>
            <person name="Ayyampalayam S."/>
            <person name="Mercati F."/>
            <person name="Riccardi P."/>
            <person name="McKain M.R."/>
            <person name="Kakrana A."/>
            <person name="Tang H."/>
            <person name="Ray J."/>
            <person name="Groenendijk J."/>
            <person name="Arikit S."/>
            <person name="Mathioni S.M."/>
            <person name="Nakano M."/>
            <person name="Shan H."/>
            <person name="Telgmann-Rauber A."/>
            <person name="Kanno A."/>
            <person name="Yue Z."/>
            <person name="Chen H."/>
            <person name="Li W."/>
            <person name="Chen Y."/>
            <person name="Xu X."/>
            <person name="Zhang Y."/>
            <person name="Luo S."/>
            <person name="Chen H."/>
            <person name="Gao J."/>
            <person name="Mao Z."/>
            <person name="Pires J.C."/>
            <person name="Luo M."/>
            <person name="Kudrna D."/>
            <person name="Wing R.A."/>
            <person name="Meyers B.C."/>
            <person name="Yi K."/>
            <person name="Kong H."/>
            <person name="Lavrijsen P."/>
            <person name="Sunseri F."/>
            <person name="Falavigna A."/>
            <person name="Ye Y."/>
            <person name="Leebens-Mack J.H."/>
            <person name="Chen G."/>
        </authorList>
    </citation>
    <scope>NUCLEOTIDE SEQUENCE [LARGE SCALE GENOMIC DNA]</scope>
    <source>
        <strain evidence="5">cv. DH0086</strain>
    </source>
</reference>
<organism evidence="4 5">
    <name type="scientific">Asparagus officinalis</name>
    <name type="common">Garden asparagus</name>
    <dbReference type="NCBI Taxonomy" id="4686"/>
    <lineage>
        <taxon>Eukaryota</taxon>
        <taxon>Viridiplantae</taxon>
        <taxon>Streptophyta</taxon>
        <taxon>Embryophyta</taxon>
        <taxon>Tracheophyta</taxon>
        <taxon>Spermatophyta</taxon>
        <taxon>Magnoliopsida</taxon>
        <taxon>Liliopsida</taxon>
        <taxon>Asparagales</taxon>
        <taxon>Asparagaceae</taxon>
        <taxon>Asparagoideae</taxon>
        <taxon>Asparagus</taxon>
    </lineage>
</organism>
<dbReference type="GO" id="GO:0051301">
    <property type="term" value="P:cell division"/>
    <property type="evidence" value="ECO:0007669"/>
    <property type="project" value="UniProtKB-KW"/>
</dbReference>
<sequence length="222" mass="25802">MAFRLEVPRPGIQTEDLFAIEFNHRTSISFPIDLNQRQWVVFYIRMAERSCNLHPRVVYLAINYGDRLIHNNQVQEPHYTSVIAAVCLFLASRHSDSGRPLSIFDLREDDGFEYFSYDEGHRAEVQVMNSLNGDLNSVTPFAFLHFYLSRFYPKPISQHWNVLTDRASEMLFDIQTASEGILKYRPSVIAAAVLLCSVKEQFPRQFAEFLRNVSTFELIEEV</sequence>
<dbReference type="OMA" id="KRVMHAS"/>
<accession>A0A5P1FRB9</accession>
<proteinExistence type="predicted"/>
<evidence type="ECO:0000256" key="1">
    <source>
        <dbReference type="ARBA" id="ARBA00022618"/>
    </source>
</evidence>
<dbReference type="PANTHER" id="PTHR10177">
    <property type="entry name" value="CYCLINS"/>
    <property type="match status" value="1"/>
</dbReference>
<evidence type="ECO:0000259" key="3">
    <source>
        <dbReference type="Pfam" id="PF00134"/>
    </source>
</evidence>